<keyword evidence="1" id="KW-0472">Membrane</keyword>
<evidence type="ECO:0000256" key="1">
    <source>
        <dbReference type="SAM" id="Phobius"/>
    </source>
</evidence>
<dbReference type="Gene3D" id="6.10.340.10">
    <property type="match status" value="1"/>
</dbReference>
<gene>
    <name evidence="2" type="ORF">GQA70_15575</name>
</gene>
<feature type="transmembrane region" description="Helical" evidence="1">
    <location>
        <begin position="291"/>
        <end position="314"/>
    </location>
</feature>
<evidence type="ECO:0008006" key="4">
    <source>
        <dbReference type="Google" id="ProtNLM"/>
    </source>
</evidence>
<sequence length="363" mass="39243">MIELPRLTLRNAAIAFGLATLVVMLTVLSIFALLRSDRFTDSTLDYATRFRTTAAAEDLARTLEQDWRDLRALAQRVPELEPEQLGNLLTGASGDGTRISWLGYADLSGNVVAATDGLLVGQDVSQRPWYRGGLSGGFAGDVHDAVLLANLLGHEGDEPLRFIDLALPVADDSGDPAGVLGLHINAAWLTGELRESARIYGLDFYLLNPAAEISASSTEETPTAGELQILRAAQTGIETGERERWPDGGDYFSSLIPQVTYGDLPNFGWRMVGRLEATKLTIGIDLIRNGALWALLAMIAAIGLLTLLFVGAVATPIRRLADSAERISNGSEEYPANSRVTREAAQLSLALTRLQLDRISDDR</sequence>
<dbReference type="RefSeq" id="WP_023849616.1">
    <property type="nucleotide sequence ID" value="NZ_CP047166.1"/>
</dbReference>
<dbReference type="EMBL" id="CP047166">
    <property type="protein sequence ID" value="QRF67603.1"/>
    <property type="molecule type" value="Genomic_DNA"/>
</dbReference>
<reference evidence="2 3" key="1">
    <citation type="submission" date="2019-12" db="EMBL/GenBank/DDBJ databases">
        <title>Complete Genome Sequence of a Quorum-Sensing Bacterium,Rhodobacteraceae bacterium C31, Isolated from a marine microalgae symbiotic bacteria.</title>
        <authorList>
            <person name="Zhang Y."/>
        </authorList>
    </citation>
    <scope>NUCLEOTIDE SEQUENCE [LARGE SCALE GENOMIC DNA]</scope>
    <source>
        <strain evidence="2 3">C31</strain>
    </source>
</reference>
<accession>A0ABX7FB28</accession>
<dbReference type="Gene3D" id="3.30.450.20">
    <property type="entry name" value="PAS domain"/>
    <property type="match status" value="1"/>
</dbReference>
<evidence type="ECO:0000313" key="2">
    <source>
        <dbReference type="EMBL" id="QRF67603.1"/>
    </source>
</evidence>
<dbReference type="Proteomes" id="UP000596387">
    <property type="component" value="Chromosome"/>
</dbReference>
<feature type="transmembrane region" description="Helical" evidence="1">
    <location>
        <begin position="12"/>
        <end position="34"/>
    </location>
</feature>
<name>A0ABX7FB28_9RHOB</name>
<organism evidence="2 3">
    <name type="scientific">Ponticoccus alexandrii</name>
    <dbReference type="NCBI Taxonomy" id="1943633"/>
    <lineage>
        <taxon>Bacteria</taxon>
        <taxon>Pseudomonadati</taxon>
        <taxon>Pseudomonadota</taxon>
        <taxon>Alphaproteobacteria</taxon>
        <taxon>Rhodobacterales</taxon>
        <taxon>Roseobacteraceae</taxon>
        <taxon>Ponticoccus</taxon>
    </lineage>
</organism>
<protein>
    <recommendedName>
        <fullName evidence="4">HAMP domain-containing protein</fullName>
    </recommendedName>
</protein>
<keyword evidence="1" id="KW-1133">Transmembrane helix</keyword>
<evidence type="ECO:0000313" key="3">
    <source>
        <dbReference type="Proteomes" id="UP000596387"/>
    </source>
</evidence>
<keyword evidence="3" id="KW-1185">Reference proteome</keyword>
<keyword evidence="1" id="KW-0812">Transmembrane</keyword>
<proteinExistence type="predicted"/>